<dbReference type="Proteomes" id="UP001372338">
    <property type="component" value="Unassembled WGS sequence"/>
</dbReference>
<protein>
    <submittedName>
        <fullName evidence="2">Uncharacterized protein</fullName>
    </submittedName>
</protein>
<keyword evidence="3" id="KW-1185">Reference proteome</keyword>
<comment type="caution">
    <text evidence="2">The sequence shown here is derived from an EMBL/GenBank/DDBJ whole genome shotgun (WGS) entry which is preliminary data.</text>
</comment>
<evidence type="ECO:0000313" key="2">
    <source>
        <dbReference type="EMBL" id="KAK7250740.1"/>
    </source>
</evidence>
<feature type="compositionally biased region" description="Acidic residues" evidence="1">
    <location>
        <begin position="116"/>
        <end position="129"/>
    </location>
</feature>
<dbReference type="AlphaFoldDB" id="A0AAN9E827"/>
<reference evidence="2 3" key="1">
    <citation type="submission" date="2024-01" db="EMBL/GenBank/DDBJ databases">
        <title>The genomes of 5 underutilized Papilionoideae crops provide insights into root nodulation and disease resistanc.</title>
        <authorList>
            <person name="Yuan L."/>
        </authorList>
    </citation>
    <scope>NUCLEOTIDE SEQUENCE [LARGE SCALE GENOMIC DNA]</scope>
    <source>
        <strain evidence="2">ZHUSHIDOU_FW_LH</strain>
        <tissue evidence="2">Leaf</tissue>
    </source>
</reference>
<sequence length="129" mass="14588">MTSQVGQWEVNCEGWVCDGEAKVEVTDPEQIVCGSVVDALLDPFALRDRAQGGPSTYHQGQPWVRQKGIDYGFEEEEEEQEEGLKDEEHDMIMEVDEEAEIRHVLEEDSEAKLEKELEDDEAAMEGATE</sequence>
<organism evidence="2 3">
    <name type="scientific">Crotalaria pallida</name>
    <name type="common">Smooth rattlebox</name>
    <name type="synonym">Crotalaria striata</name>
    <dbReference type="NCBI Taxonomy" id="3830"/>
    <lineage>
        <taxon>Eukaryota</taxon>
        <taxon>Viridiplantae</taxon>
        <taxon>Streptophyta</taxon>
        <taxon>Embryophyta</taxon>
        <taxon>Tracheophyta</taxon>
        <taxon>Spermatophyta</taxon>
        <taxon>Magnoliopsida</taxon>
        <taxon>eudicotyledons</taxon>
        <taxon>Gunneridae</taxon>
        <taxon>Pentapetalae</taxon>
        <taxon>rosids</taxon>
        <taxon>fabids</taxon>
        <taxon>Fabales</taxon>
        <taxon>Fabaceae</taxon>
        <taxon>Papilionoideae</taxon>
        <taxon>50 kb inversion clade</taxon>
        <taxon>genistoids sensu lato</taxon>
        <taxon>core genistoids</taxon>
        <taxon>Crotalarieae</taxon>
        <taxon>Crotalaria</taxon>
    </lineage>
</organism>
<evidence type="ECO:0000313" key="3">
    <source>
        <dbReference type="Proteomes" id="UP001372338"/>
    </source>
</evidence>
<evidence type="ECO:0000256" key="1">
    <source>
        <dbReference type="SAM" id="MobiDB-lite"/>
    </source>
</evidence>
<gene>
    <name evidence="2" type="ORF">RIF29_33375</name>
</gene>
<name>A0AAN9E827_CROPI</name>
<feature type="region of interest" description="Disordered" evidence="1">
    <location>
        <begin position="104"/>
        <end position="129"/>
    </location>
</feature>
<accession>A0AAN9E827</accession>
<dbReference type="EMBL" id="JAYWIO010000007">
    <property type="protein sequence ID" value="KAK7250740.1"/>
    <property type="molecule type" value="Genomic_DNA"/>
</dbReference>
<proteinExistence type="predicted"/>
<feature type="compositionally biased region" description="Basic and acidic residues" evidence="1">
    <location>
        <begin position="104"/>
        <end position="115"/>
    </location>
</feature>